<keyword evidence="10" id="KW-1185">Reference proteome</keyword>
<dbReference type="Pfam" id="PF20684">
    <property type="entry name" value="Fung_rhodopsin"/>
    <property type="match status" value="1"/>
</dbReference>
<feature type="transmembrane region" description="Helical" evidence="7">
    <location>
        <begin position="168"/>
        <end position="191"/>
    </location>
</feature>
<evidence type="ECO:0000256" key="5">
    <source>
        <dbReference type="ARBA" id="ARBA00038359"/>
    </source>
</evidence>
<evidence type="ECO:0000256" key="6">
    <source>
        <dbReference type="SAM" id="MobiDB-lite"/>
    </source>
</evidence>
<feature type="transmembrane region" description="Helical" evidence="7">
    <location>
        <begin position="6"/>
        <end position="25"/>
    </location>
</feature>
<organism evidence="9 10">
    <name type="scientific">Pochonia chlamydosporia 170</name>
    <dbReference type="NCBI Taxonomy" id="1380566"/>
    <lineage>
        <taxon>Eukaryota</taxon>
        <taxon>Fungi</taxon>
        <taxon>Dikarya</taxon>
        <taxon>Ascomycota</taxon>
        <taxon>Pezizomycotina</taxon>
        <taxon>Sordariomycetes</taxon>
        <taxon>Hypocreomycetidae</taxon>
        <taxon>Hypocreales</taxon>
        <taxon>Clavicipitaceae</taxon>
        <taxon>Pochonia</taxon>
    </lineage>
</organism>
<dbReference type="PANTHER" id="PTHR33048">
    <property type="entry name" value="PTH11-LIKE INTEGRAL MEMBRANE PROTEIN (AFU_ORTHOLOGUE AFUA_5G11245)"/>
    <property type="match status" value="1"/>
</dbReference>
<feature type="transmembrane region" description="Helical" evidence="7">
    <location>
        <begin position="88"/>
        <end position="112"/>
    </location>
</feature>
<feature type="transmembrane region" description="Helical" evidence="7">
    <location>
        <begin position="124"/>
        <end position="148"/>
    </location>
</feature>
<dbReference type="KEGG" id="pchm:VFPPC_00089"/>
<evidence type="ECO:0000256" key="4">
    <source>
        <dbReference type="ARBA" id="ARBA00023136"/>
    </source>
</evidence>
<dbReference type="OrthoDB" id="5421689at2759"/>
<evidence type="ECO:0000256" key="1">
    <source>
        <dbReference type="ARBA" id="ARBA00004141"/>
    </source>
</evidence>
<comment type="subcellular location">
    <subcellularLocation>
        <location evidence="1">Membrane</location>
        <topology evidence="1">Multi-pass membrane protein</topology>
    </subcellularLocation>
</comment>
<accession>A0A179G3I7</accession>
<keyword evidence="4 7" id="KW-0472">Membrane</keyword>
<feature type="transmembrane region" description="Helical" evidence="7">
    <location>
        <begin position="203"/>
        <end position="225"/>
    </location>
</feature>
<evidence type="ECO:0000313" key="10">
    <source>
        <dbReference type="Proteomes" id="UP000078397"/>
    </source>
</evidence>
<evidence type="ECO:0000256" key="3">
    <source>
        <dbReference type="ARBA" id="ARBA00022989"/>
    </source>
</evidence>
<evidence type="ECO:0000256" key="2">
    <source>
        <dbReference type="ARBA" id="ARBA00022692"/>
    </source>
</evidence>
<dbReference type="InterPro" id="IPR049326">
    <property type="entry name" value="Rhodopsin_dom_fungi"/>
</dbReference>
<gene>
    <name evidence="9" type="ORF">VFPPC_00089</name>
</gene>
<evidence type="ECO:0000313" key="9">
    <source>
        <dbReference type="EMBL" id="OAQ72020.1"/>
    </source>
</evidence>
<keyword evidence="3 7" id="KW-1133">Transmembrane helix</keyword>
<keyword evidence="2 7" id="KW-0812">Transmembrane</keyword>
<dbReference type="EMBL" id="LSBJ02000001">
    <property type="protein sequence ID" value="OAQ72020.1"/>
    <property type="molecule type" value="Genomic_DNA"/>
</dbReference>
<dbReference type="GO" id="GO:0016020">
    <property type="term" value="C:membrane"/>
    <property type="evidence" value="ECO:0007669"/>
    <property type="project" value="UniProtKB-SubCell"/>
</dbReference>
<proteinExistence type="inferred from homology"/>
<dbReference type="InterPro" id="IPR052337">
    <property type="entry name" value="SAT4-like"/>
</dbReference>
<evidence type="ECO:0000259" key="8">
    <source>
        <dbReference type="Pfam" id="PF20684"/>
    </source>
</evidence>
<feature type="transmembrane region" description="Helical" evidence="7">
    <location>
        <begin position="45"/>
        <end position="68"/>
    </location>
</feature>
<name>A0A179G3I7_METCM</name>
<comment type="caution">
    <text evidence="9">The sequence shown here is derived from an EMBL/GenBank/DDBJ whole genome shotgun (WGS) entry which is preliminary data.</text>
</comment>
<protein>
    <recommendedName>
        <fullName evidence="8">Rhodopsin domain-containing protein</fullName>
    </recommendedName>
</protein>
<dbReference type="GeneID" id="28844176"/>
<feature type="transmembrane region" description="Helical" evidence="7">
    <location>
        <begin position="245"/>
        <end position="264"/>
    </location>
</feature>
<dbReference type="RefSeq" id="XP_018148103.1">
    <property type="nucleotide sequence ID" value="XM_018280182.1"/>
</dbReference>
<feature type="domain" description="Rhodopsin" evidence="8">
    <location>
        <begin position="25"/>
        <end position="270"/>
    </location>
</feature>
<feature type="region of interest" description="Disordered" evidence="6">
    <location>
        <begin position="332"/>
        <end position="355"/>
    </location>
</feature>
<comment type="similarity">
    <text evidence="5">Belongs to the SAT4 family.</text>
</comment>
<reference evidence="9 10" key="1">
    <citation type="journal article" date="2016" name="PLoS Pathog.">
        <title>Biosynthesis of antibiotic leucinostatins in bio-control fungus Purpureocillium lilacinum and their inhibition on phytophthora revealed by genome mining.</title>
        <authorList>
            <person name="Wang G."/>
            <person name="Liu Z."/>
            <person name="Lin R."/>
            <person name="Li E."/>
            <person name="Mao Z."/>
            <person name="Ling J."/>
            <person name="Yang Y."/>
            <person name="Yin W.B."/>
            <person name="Xie B."/>
        </authorList>
    </citation>
    <scope>NUCLEOTIDE SEQUENCE [LARGE SCALE GENOMIC DNA]</scope>
    <source>
        <strain evidence="9">170</strain>
    </source>
</reference>
<dbReference type="Proteomes" id="UP000078397">
    <property type="component" value="Unassembled WGS sequence"/>
</dbReference>
<dbReference type="PANTHER" id="PTHR33048:SF47">
    <property type="entry name" value="INTEGRAL MEMBRANE PROTEIN-RELATED"/>
    <property type="match status" value="1"/>
</dbReference>
<sequence length="355" mass="40018">MTGLVANVLAAIIVPVPFATLALALRLKARRMTRMGMGYDDVFAIIAWVFAIGYTVDLIVWISSFKLGQRLAPYTDKQVEYYMEKSYLVLWVSELLYAWSIFFAKLAVLYFYRRVFRYSSIRIPIIILMVSCGIWVVIRTFFTIFHCIPVRAYWDQSIKNAKCLVNVGAFYLGTDITHCVMDFLILALPIYEVIRMKLPFGQKIAVVGLFATGSLVGIASVFQIIHSQQYNPADQELPYELALSMAWGNVELHLAVFIGSLALLRPIFRKYVPGLSTGASDPPSHPNSRGARWPVWARETSIGRTDEAAGEGAVNTSQTKWKRFSLRHGFARHEEHGIGGSQVTQSVDSRRSDDQ</sequence>
<dbReference type="AlphaFoldDB" id="A0A179G3I7"/>
<evidence type="ECO:0000256" key="7">
    <source>
        <dbReference type="SAM" id="Phobius"/>
    </source>
</evidence>